<protein>
    <submittedName>
        <fullName evidence="2">Uncharacterized protein</fullName>
    </submittedName>
</protein>
<feature type="transmembrane region" description="Helical" evidence="1">
    <location>
        <begin position="117"/>
        <end position="137"/>
    </location>
</feature>
<gene>
    <name evidence="2" type="ORF">DP923_05530</name>
</gene>
<feature type="transmembrane region" description="Helical" evidence="1">
    <location>
        <begin position="92"/>
        <end position="111"/>
    </location>
</feature>
<proteinExistence type="predicted"/>
<reference evidence="2 3" key="1">
    <citation type="submission" date="2018-06" db="EMBL/GenBank/DDBJ databases">
        <authorList>
            <person name="Liu Z.-W."/>
        </authorList>
    </citation>
    <scope>NUCLEOTIDE SEQUENCE [LARGE SCALE GENOMIC DNA]</scope>
    <source>
        <strain evidence="2 3">2b14</strain>
    </source>
</reference>
<keyword evidence="1" id="KW-1133">Transmembrane helix</keyword>
<accession>A0A364REE9</accession>
<evidence type="ECO:0000313" key="2">
    <source>
        <dbReference type="EMBL" id="RAU82718.1"/>
    </source>
</evidence>
<reference evidence="2 3" key="2">
    <citation type="submission" date="2018-07" db="EMBL/GenBank/DDBJ databases">
        <title>Pontibacter sp. 2b14 genomic sequence and assembly.</title>
        <authorList>
            <person name="Du Z.-J."/>
        </authorList>
    </citation>
    <scope>NUCLEOTIDE SEQUENCE [LARGE SCALE GENOMIC DNA]</scope>
    <source>
        <strain evidence="2 3">2b14</strain>
    </source>
</reference>
<dbReference type="OrthoDB" id="769130at2"/>
<evidence type="ECO:0000256" key="1">
    <source>
        <dbReference type="SAM" id="Phobius"/>
    </source>
</evidence>
<comment type="caution">
    <text evidence="2">The sequence shown here is derived from an EMBL/GenBank/DDBJ whole genome shotgun (WGS) entry which is preliminary data.</text>
</comment>
<dbReference type="Proteomes" id="UP000251692">
    <property type="component" value="Unassembled WGS sequence"/>
</dbReference>
<name>A0A364REE9_9BACT</name>
<organism evidence="2 3">
    <name type="scientific">Pontibacter arcticus</name>
    <dbReference type="NCBI Taxonomy" id="2080288"/>
    <lineage>
        <taxon>Bacteria</taxon>
        <taxon>Pseudomonadati</taxon>
        <taxon>Bacteroidota</taxon>
        <taxon>Cytophagia</taxon>
        <taxon>Cytophagales</taxon>
        <taxon>Hymenobacteraceae</taxon>
        <taxon>Pontibacter</taxon>
    </lineage>
</organism>
<keyword evidence="1" id="KW-0472">Membrane</keyword>
<sequence length="154" mass="16795">MEISTLKPRQDLGQDTKISKAYLQYETLLKELSKRKLPEHVVASINKDVEALNAMPEDGKLLAQELKSRQARLVRSLEKELKLVPKAYYRNIWLGLGMASFGIPIGVAFGLTSGNMAFLGIGLPLGLGIGSAVGTAMDKKALAEGRQLDLEIKS</sequence>
<dbReference type="AlphaFoldDB" id="A0A364REE9"/>
<evidence type="ECO:0000313" key="3">
    <source>
        <dbReference type="Proteomes" id="UP000251692"/>
    </source>
</evidence>
<keyword evidence="1" id="KW-0812">Transmembrane</keyword>
<keyword evidence="3" id="KW-1185">Reference proteome</keyword>
<dbReference type="RefSeq" id="WP_112304869.1">
    <property type="nucleotide sequence ID" value="NZ_QMDV01000002.1"/>
</dbReference>
<dbReference type="EMBL" id="QMDV01000002">
    <property type="protein sequence ID" value="RAU82718.1"/>
    <property type="molecule type" value="Genomic_DNA"/>
</dbReference>